<sequence>MSSAPADKIETTSRGSLAVVFLTVFIDLLGFGIVLPLLPIYAAQFGVDEHGIELGLLMASFSAMQFLFAPLWGLLSDRIGRRPVIMIGLSGSVIFYAIFGIATEWQCIWLLFVARIGAGIAGATISTAQAYIADTTSLENRSKGMALIGMAFGLGFTFGPLLGFLAAPSGEGDPGPWPGYVAAILSAGALILAWFKLPESMPRDSAVRSSNTHRGLSLGSLRTALGTKSIRGLLIAFFVCVFSFANFETTLGMMIHGSRLPGSPFHFSFRAVCLTFAFIGATLAIVQGGIVRRLAGRVSEGTLAATGGIAQIIGFLLIAAAVNTGSTGVLFLALAIIVGGFAFVTPSLNSLLSRRSDPEKQGEILGLAQSVNSMARIVGSGLGIPLLMISMTLPAYVAAGLMAVGVVLVIAAARGGSDFETETPSEAAETETI</sequence>
<dbReference type="Pfam" id="PF07690">
    <property type="entry name" value="MFS_1"/>
    <property type="match status" value="1"/>
</dbReference>
<evidence type="ECO:0000256" key="2">
    <source>
        <dbReference type="ARBA" id="ARBA00022448"/>
    </source>
</evidence>
<dbReference type="PANTHER" id="PTHR23504">
    <property type="entry name" value="MAJOR FACILITATOR SUPERFAMILY DOMAIN-CONTAINING PROTEIN 10"/>
    <property type="match status" value="1"/>
</dbReference>
<evidence type="ECO:0000256" key="5">
    <source>
        <dbReference type="ARBA" id="ARBA00023136"/>
    </source>
</evidence>
<keyword evidence="2" id="KW-0813">Transport</keyword>
<feature type="transmembrane region" description="Helical" evidence="6">
    <location>
        <begin position="230"/>
        <end position="247"/>
    </location>
</feature>
<evidence type="ECO:0000256" key="3">
    <source>
        <dbReference type="ARBA" id="ARBA00022692"/>
    </source>
</evidence>
<keyword evidence="5 6" id="KW-0472">Membrane</keyword>
<evidence type="ECO:0000256" key="1">
    <source>
        <dbReference type="ARBA" id="ARBA00004141"/>
    </source>
</evidence>
<evidence type="ECO:0000256" key="6">
    <source>
        <dbReference type="SAM" id="Phobius"/>
    </source>
</evidence>
<comment type="subcellular location">
    <subcellularLocation>
        <location evidence="1">Membrane</location>
        <topology evidence="1">Multi-pass membrane protein</topology>
    </subcellularLocation>
</comment>
<dbReference type="InterPro" id="IPR001958">
    <property type="entry name" value="Tet-R_TetA/multi-R_MdtG-like"/>
</dbReference>
<evidence type="ECO:0000256" key="4">
    <source>
        <dbReference type="ARBA" id="ARBA00022989"/>
    </source>
</evidence>
<dbReference type="InterPro" id="IPR036259">
    <property type="entry name" value="MFS_trans_sf"/>
</dbReference>
<dbReference type="eggNOG" id="COG0477">
    <property type="taxonomic scope" value="Bacteria"/>
</dbReference>
<accession>A3ZND9</accession>
<feature type="transmembrane region" description="Helical" evidence="6">
    <location>
        <begin position="177"/>
        <end position="195"/>
    </location>
</feature>
<dbReference type="OrthoDB" id="9793283at2"/>
<dbReference type="STRING" id="314230.DSM3645_16820"/>
<keyword evidence="3 6" id="KW-0812">Transmembrane</keyword>
<evidence type="ECO:0000259" key="7">
    <source>
        <dbReference type="PROSITE" id="PS50850"/>
    </source>
</evidence>
<feature type="transmembrane region" description="Helical" evidence="6">
    <location>
        <begin position="144"/>
        <end position="165"/>
    </location>
</feature>
<evidence type="ECO:0000313" key="8">
    <source>
        <dbReference type="EMBL" id="EAQ81834.1"/>
    </source>
</evidence>
<dbReference type="Gene3D" id="1.20.1250.20">
    <property type="entry name" value="MFS general substrate transporter like domains"/>
    <property type="match status" value="1"/>
</dbReference>
<dbReference type="InterPro" id="IPR011701">
    <property type="entry name" value="MFS"/>
</dbReference>
<feature type="transmembrane region" description="Helical" evidence="6">
    <location>
        <begin position="108"/>
        <end position="132"/>
    </location>
</feature>
<dbReference type="RefSeq" id="WP_002651262.1">
    <property type="nucleotide sequence ID" value="NZ_CH672376.1"/>
</dbReference>
<evidence type="ECO:0000313" key="9">
    <source>
        <dbReference type="Proteomes" id="UP000004358"/>
    </source>
</evidence>
<feature type="transmembrane region" description="Helical" evidence="6">
    <location>
        <begin position="84"/>
        <end position="102"/>
    </location>
</feature>
<name>A3ZND9_9BACT</name>
<dbReference type="EMBL" id="AANZ01000003">
    <property type="protein sequence ID" value="EAQ81834.1"/>
    <property type="molecule type" value="Genomic_DNA"/>
</dbReference>
<dbReference type="GO" id="GO:0016020">
    <property type="term" value="C:membrane"/>
    <property type="evidence" value="ECO:0007669"/>
    <property type="project" value="UniProtKB-SubCell"/>
</dbReference>
<keyword evidence="4 6" id="KW-1133">Transmembrane helix</keyword>
<proteinExistence type="predicted"/>
<feature type="transmembrane region" description="Helical" evidence="6">
    <location>
        <begin position="328"/>
        <end position="352"/>
    </location>
</feature>
<dbReference type="PANTHER" id="PTHR23504:SF15">
    <property type="entry name" value="MAJOR FACILITATOR SUPERFAMILY (MFS) PROFILE DOMAIN-CONTAINING PROTEIN"/>
    <property type="match status" value="1"/>
</dbReference>
<dbReference type="AlphaFoldDB" id="A3ZND9"/>
<reference evidence="8 9" key="1">
    <citation type="submission" date="2006-02" db="EMBL/GenBank/DDBJ databases">
        <authorList>
            <person name="Amann R."/>
            <person name="Ferriera S."/>
            <person name="Johnson J."/>
            <person name="Kravitz S."/>
            <person name="Halpern A."/>
            <person name="Remington K."/>
            <person name="Beeson K."/>
            <person name="Tran B."/>
            <person name="Rogers Y.-H."/>
            <person name="Friedman R."/>
            <person name="Venter J.C."/>
        </authorList>
    </citation>
    <scope>NUCLEOTIDE SEQUENCE [LARGE SCALE GENOMIC DNA]</scope>
    <source>
        <strain evidence="8 9">DSM 3645</strain>
    </source>
</reference>
<gene>
    <name evidence="8" type="ORF">DSM3645_16820</name>
</gene>
<feature type="transmembrane region" description="Helical" evidence="6">
    <location>
        <begin position="303"/>
        <end position="322"/>
    </location>
</feature>
<protein>
    <submittedName>
        <fullName evidence="8">Multidrug resistance protein</fullName>
    </submittedName>
</protein>
<feature type="domain" description="Major facilitator superfamily (MFS) profile" evidence="7">
    <location>
        <begin position="16"/>
        <end position="417"/>
    </location>
</feature>
<dbReference type="Proteomes" id="UP000004358">
    <property type="component" value="Unassembled WGS sequence"/>
</dbReference>
<dbReference type="HOGENOM" id="CLU_001265_10_11_0"/>
<dbReference type="GO" id="GO:0022857">
    <property type="term" value="F:transmembrane transporter activity"/>
    <property type="evidence" value="ECO:0007669"/>
    <property type="project" value="InterPro"/>
</dbReference>
<dbReference type="InterPro" id="IPR020846">
    <property type="entry name" value="MFS_dom"/>
</dbReference>
<dbReference type="PROSITE" id="PS50850">
    <property type="entry name" value="MFS"/>
    <property type="match status" value="1"/>
</dbReference>
<feature type="transmembrane region" description="Helical" evidence="6">
    <location>
        <begin position="393"/>
        <end position="413"/>
    </location>
</feature>
<feature type="transmembrane region" description="Helical" evidence="6">
    <location>
        <begin position="17"/>
        <end position="42"/>
    </location>
</feature>
<dbReference type="SUPFAM" id="SSF103473">
    <property type="entry name" value="MFS general substrate transporter"/>
    <property type="match status" value="1"/>
</dbReference>
<dbReference type="PRINTS" id="PR01035">
    <property type="entry name" value="TCRTETA"/>
</dbReference>
<comment type="caution">
    <text evidence="8">The sequence shown here is derived from an EMBL/GenBank/DDBJ whole genome shotgun (WGS) entry which is preliminary data.</text>
</comment>
<organism evidence="8 9">
    <name type="scientific">Blastopirellula marina DSM 3645</name>
    <dbReference type="NCBI Taxonomy" id="314230"/>
    <lineage>
        <taxon>Bacteria</taxon>
        <taxon>Pseudomonadati</taxon>
        <taxon>Planctomycetota</taxon>
        <taxon>Planctomycetia</taxon>
        <taxon>Pirellulales</taxon>
        <taxon>Pirellulaceae</taxon>
        <taxon>Blastopirellula</taxon>
    </lineage>
</organism>
<feature type="transmembrane region" description="Helical" evidence="6">
    <location>
        <begin position="267"/>
        <end position="291"/>
    </location>
</feature>
<feature type="transmembrane region" description="Helical" evidence="6">
    <location>
        <begin position="54"/>
        <end position="72"/>
    </location>
</feature>